<reference evidence="11" key="3">
    <citation type="submission" date="2025-09" db="UniProtKB">
        <authorList>
            <consortium name="Ensembl"/>
        </authorList>
    </citation>
    <scope>IDENTIFICATION</scope>
</reference>
<evidence type="ECO:0000256" key="6">
    <source>
        <dbReference type="PROSITE-ProRule" id="PRU00206"/>
    </source>
</evidence>
<evidence type="ECO:0000256" key="5">
    <source>
        <dbReference type="ARBA" id="ARBA00023180"/>
    </source>
</evidence>
<proteinExistence type="predicted"/>
<dbReference type="Pfam" id="PF00020">
    <property type="entry name" value="TNFR_c6"/>
    <property type="match status" value="1"/>
</dbReference>
<dbReference type="SUPFAM" id="SSF57586">
    <property type="entry name" value="TNF receptor-like"/>
    <property type="match status" value="2"/>
</dbReference>
<keyword evidence="7" id="KW-0472">Membrane</keyword>
<keyword evidence="2 8" id="KW-0732">Signal</keyword>
<feature type="domain" description="TNFR-Cys" evidence="10">
    <location>
        <begin position="56"/>
        <end position="96"/>
    </location>
</feature>
<dbReference type="PROSITE" id="PS50050">
    <property type="entry name" value="TNFR_NGFR_2"/>
    <property type="match status" value="1"/>
</dbReference>
<keyword evidence="5" id="KW-0325">Glycoprotein</keyword>
<evidence type="ECO:0000313" key="12">
    <source>
        <dbReference type="Proteomes" id="UP000265100"/>
    </source>
</evidence>
<feature type="disulfide bond" evidence="6">
    <location>
        <begin position="57"/>
        <end position="72"/>
    </location>
</feature>
<dbReference type="AlphaFoldDB" id="A0A3P8R0S5"/>
<dbReference type="PANTHER" id="PTHR47220:SF1">
    <property type="entry name" value="TUMOR NECROSIS FACTOR RECEPTOR SUPERFAMILY MEMBER 25"/>
    <property type="match status" value="1"/>
</dbReference>
<dbReference type="OMA" id="PDQQMER"/>
<keyword evidence="12" id="KW-1185">Reference proteome</keyword>
<feature type="chain" id="PRO_5018011137" description="Tumor necrosis factor receptor superfamily member 1A-like" evidence="8">
    <location>
        <begin position="20"/>
        <end position="412"/>
    </location>
</feature>
<keyword evidence="1" id="KW-0053">Apoptosis</keyword>
<dbReference type="STRING" id="8154.ENSACLP00000035383"/>
<dbReference type="InterPro" id="IPR001368">
    <property type="entry name" value="TNFR/NGFR_Cys_rich_reg"/>
</dbReference>
<dbReference type="PROSITE" id="PS00652">
    <property type="entry name" value="TNFR_NGFR_1"/>
    <property type="match status" value="1"/>
</dbReference>
<evidence type="ECO:0008006" key="13">
    <source>
        <dbReference type="Google" id="ProtNLM"/>
    </source>
</evidence>
<keyword evidence="3" id="KW-0677">Repeat</keyword>
<name>A0A3P8R0S5_ASTCA</name>
<dbReference type="Bgee" id="ENSACLG00000023962">
    <property type="expression patterns" value="Expressed in spleen and 1 other cell type or tissue"/>
</dbReference>
<dbReference type="SMART" id="SM00208">
    <property type="entry name" value="TNFR"/>
    <property type="match status" value="1"/>
</dbReference>
<reference evidence="11" key="1">
    <citation type="submission" date="2018-05" db="EMBL/GenBank/DDBJ databases">
        <authorList>
            <person name="Datahose"/>
        </authorList>
    </citation>
    <scope>NUCLEOTIDE SEQUENCE</scope>
</reference>
<dbReference type="Gene3D" id="2.10.50.10">
    <property type="entry name" value="Tumor Necrosis Factor Receptor, subunit A, domain 2"/>
    <property type="match status" value="2"/>
</dbReference>
<protein>
    <recommendedName>
        <fullName evidence="13">Tumor necrosis factor receptor superfamily member 1A-like</fullName>
    </recommendedName>
</protein>
<feature type="signal peptide" evidence="8">
    <location>
        <begin position="1"/>
        <end position="19"/>
    </location>
</feature>
<organism evidence="11 12">
    <name type="scientific">Astatotilapia calliptera</name>
    <name type="common">Eastern happy</name>
    <name type="synonym">Chromis callipterus</name>
    <dbReference type="NCBI Taxonomy" id="8154"/>
    <lineage>
        <taxon>Eukaryota</taxon>
        <taxon>Metazoa</taxon>
        <taxon>Chordata</taxon>
        <taxon>Craniata</taxon>
        <taxon>Vertebrata</taxon>
        <taxon>Euteleostomi</taxon>
        <taxon>Actinopterygii</taxon>
        <taxon>Neopterygii</taxon>
        <taxon>Teleostei</taxon>
        <taxon>Neoteleostei</taxon>
        <taxon>Acanthomorphata</taxon>
        <taxon>Ovalentaria</taxon>
        <taxon>Cichlomorphae</taxon>
        <taxon>Cichliformes</taxon>
        <taxon>Cichlidae</taxon>
        <taxon>African cichlids</taxon>
        <taxon>Pseudocrenilabrinae</taxon>
        <taxon>Haplochromini</taxon>
        <taxon>Astatotilapia</taxon>
    </lineage>
</organism>
<feature type="repeat" description="TNFR-Cys" evidence="6">
    <location>
        <begin position="56"/>
        <end position="96"/>
    </location>
</feature>
<dbReference type="InterPro" id="IPR011029">
    <property type="entry name" value="DEATH-like_dom_sf"/>
</dbReference>
<keyword evidence="7" id="KW-1133">Transmembrane helix</keyword>
<sequence length="412" mass="46521">MNFVLVFPLMLALTSCGQSQTEGIEQTNDSCYNLCPAGYHKVGDCDDQVKKYKCKKCEHGTFTEVENFVEKCRRCDSCNHDEVVIEPCTFNRSTVCGCMEGYYNSGSYPRQCSICSCPHCPRNADYYTKCPHPRRPTNTAASTNPSTTPVVSPTTVANKRLMSTTVTPASTSTPFPNKALVSTSKAFTNPSDPYITEIPRNPGNAGIFLAILVISFVLLSWFLLICTMKIFKHKDSFCWRRRKEAEVSKNEQPSHQGSNPTTLTLTFSEETPMLTLNQSPAMSEHPTHINTLVPVNGQIVARRNDHADRWPAIVLYAIIKEVPLHRWKEFLRLLKVTDQQMARVEMETGFSLGSMEKQYQMLRLWSQHSSSKLSDIFSALHYMELSGCAQMLQESLEQLQWTPDQRQALTAI</sequence>
<dbReference type="SUPFAM" id="SSF47986">
    <property type="entry name" value="DEATH domain"/>
    <property type="match status" value="1"/>
</dbReference>
<dbReference type="PROSITE" id="PS50017">
    <property type="entry name" value="DEATH_DOMAIN"/>
    <property type="match status" value="1"/>
</dbReference>
<feature type="transmembrane region" description="Helical" evidence="7">
    <location>
        <begin position="207"/>
        <end position="231"/>
    </location>
</feature>
<keyword evidence="4 6" id="KW-1015">Disulfide bond</keyword>
<evidence type="ECO:0000256" key="2">
    <source>
        <dbReference type="ARBA" id="ARBA00022729"/>
    </source>
</evidence>
<evidence type="ECO:0000256" key="7">
    <source>
        <dbReference type="SAM" id="Phobius"/>
    </source>
</evidence>
<dbReference type="Gene3D" id="1.10.533.10">
    <property type="entry name" value="Death Domain, Fas"/>
    <property type="match status" value="1"/>
</dbReference>
<evidence type="ECO:0000256" key="8">
    <source>
        <dbReference type="SAM" id="SignalP"/>
    </source>
</evidence>
<dbReference type="GO" id="GO:0006915">
    <property type="term" value="P:apoptotic process"/>
    <property type="evidence" value="ECO:0007669"/>
    <property type="project" value="UniProtKB-KW"/>
</dbReference>
<dbReference type="GeneTree" id="ENSGT00940000159540"/>
<reference evidence="11" key="2">
    <citation type="submission" date="2025-08" db="UniProtKB">
        <authorList>
            <consortium name="Ensembl"/>
        </authorList>
    </citation>
    <scope>IDENTIFICATION</scope>
</reference>
<dbReference type="Ensembl" id="ENSACLT00000036215.2">
    <property type="protein sequence ID" value="ENSACLP00000035383.1"/>
    <property type="gene ID" value="ENSACLG00000023962.2"/>
</dbReference>
<evidence type="ECO:0000313" key="11">
    <source>
        <dbReference type="Ensembl" id="ENSACLP00000035383.1"/>
    </source>
</evidence>
<evidence type="ECO:0000256" key="1">
    <source>
        <dbReference type="ARBA" id="ARBA00022703"/>
    </source>
</evidence>
<dbReference type="GO" id="GO:0005886">
    <property type="term" value="C:plasma membrane"/>
    <property type="evidence" value="ECO:0007669"/>
    <property type="project" value="TreeGrafter"/>
</dbReference>
<feature type="disulfide bond" evidence="6">
    <location>
        <begin position="78"/>
        <end position="96"/>
    </location>
</feature>
<keyword evidence="7" id="KW-0812">Transmembrane</keyword>
<evidence type="ECO:0000259" key="9">
    <source>
        <dbReference type="PROSITE" id="PS50017"/>
    </source>
</evidence>
<dbReference type="InterPro" id="IPR022329">
    <property type="entry name" value="TNFR_25"/>
</dbReference>
<dbReference type="InterPro" id="IPR000488">
    <property type="entry name" value="Death_dom"/>
</dbReference>
<dbReference type="Proteomes" id="UP000265100">
    <property type="component" value="Chromosome 20"/>
</dbReference>
<dbReference type="Pfam" id="PF00531">
    <property type="entry name" value="Death"/>
    <property type="match status" value="1"/>
</dbReference>
<evidence type="ECO:0000259" key="10">
    <source>
        <dbReference type="PROSITE" id="PS50050"/>
    </source>
</evidence>
<gene>
    <name evidence="11" type="primary">EDAR</name>
</gene>
<feature type="domain" description="Death" evidence="9">
    <location>
        <begin position="312"/>
        <end position="396"/>
    </location>
</feature>
<dbReference type="PANTHER" id="PTHR47220">
    <property type="entry name" value="TUMOR NECROSIS FACTOR RECEPTOR SUPERFAMILY MEMBER 25"/>
    <property type="match status" value="1"/>
</dbReference>
<dbReference type="GO" id="GO:0007165">
    <property type="term" value="P:signal transduction"/>
    <property type="evidence" value="ECO:0007669"/>
    <property type="project" value="InterPro"/>
</dbReference>
<accession>A0A3P8R0S5</accession>
<evidence type="ECO:0000256" key="4">
    <source>
        <dbReference type="ARBA" id="ARBA00023157"/>
    </source>
</evidence>
<feature type="disulfide bond" evidence="6">
    <location>
        <begin position="75"/>
        <end position="88"/>
    </location>
</feature>
<evidence type="ECO:0000256" key="3">
    <source>
        <dbReference type="ARBA" id="ARBA00022737"/>
    </source>
</evidence>